<dbReference type="InterPro" id="IPR016167">
    <property type="entry name" value="FAD-bd_PCMH_sub1"/>
</dbReference>
<dbReference type="InterPro" id="IPR016166">
    <property type="entry name" value="FAD-bd_PCMH"/>
</dbReference>
<dbReference type="InterPro" id="IPR050416">
    <property type="entry name" value="FAD-linked_Oxidoreductase"/>
</dbReference>
<dbReference type="GO" id="GO:0016491">
    <property type="term" value="F:oxidoreductase activity"/>
    <property type="evidence" value="ECO:0007669"/>
    <property type="project" value="UniProtKB-KW"/>
</dbReference>
<dbReference type="Pfam" id="PF01565">
    <property type="entry name" value="FAD_binding_4"/>
    <property type="match status" value="1"/>
</dbReference>
<dbReference type="Gene3D" id="3.30.43.10">
    <property type="entry name" value="Uridine Diphospho-n-acetylenolpyruvylglucosamine Reductase, domain 2"/>
    <property type="match status" value="1"/>
</dbReference>
<dbReference type="SUPFAM" id="SSF56176">
    <property type="entry name" value="FAD-binding/transporter-associated domain-like"/>
    <property type="match status" value="1"/>
</dbReference>
<dbReference type="PROSITE" id="PS51387">
    <property type="entry name" value="FAD_PCMH"/>
    <property type="match status" value="1"/>
</dbReference>
<keyword evidence="4" id="KW-0274">FAD</keyword>
<comment type="similarity">
    <text evidence="2">Belongs to the oxygen-dependent FAD-linked oxidoreductase family.</text>
</comment>
<dbReference type="PANTHER" id="PTHR42973:SF39">
    <property type="entry name" value="FAD-BINDING PCMH-TYPE DOMAIN-CONTAINING PROTEIN"/>
    <property type="match status" value="1"/>
</dbReference>
<protein>
    <recommendedName>
        <fullName evidence="6">FAD-binding PCMH-type domain-containing protein</fullName>
    </recommendedName>
</protein>
<evidence type="ECO:0000313" key="7">
    <source>
        <dbReference type="EMBL" id="GAM36822.1"/>
    </source>
</evidence>
<dbReference type="InterPro" id="IPR036318">
    <property type="entry name" value="FAD-bd_PCMH-like_sf"/>
</dbReference>
<evidence type="ECO:0000256" key="4">
    <source>
        <dbReference type="ARBA" id="ARBA00022827"/>
    </source>
</evidence>
<dbReference type="AlphaFoldDB" id="A0A510NX26"/>
<dbReference type="Proteomes" id="UP000053095">
    <property type="component" value="Unassembled WGS sequence"/>
</dbReference>
<dbReference type="InterPro" id="IPR016169">
    <property type="entry name" value="FAD-bd_PCMH_sub2"/>
</dbReference>
<dbReference type="InterPro" id="IPR012951">
    <property type="entry name" value="BBE"/>
</dbReference>
<evidence type="ECO:0000256" key="1">
    <source>
        <dbReference type="ARBA" id="ARBA00001974"/>
    </source>
</evidence>
<proteinExistence type="inferred from homology"/>
<dbReference type="PANTHER" id="PTHR42973">
    <property type="entry name" value="BINDING OXIDOREDUCTASE, PUTATIVE (AFU_ORTHOLOGUE AFUA_1G17690)-RELATED"/>
    <property type="match status" value="1"/>
</dbReference>
<dbReference type="InterPro" id="IPR006094">
    <property type="entry name" value="Oxid_FAD_bind_N"/>
</dbReference>
<gene>
    <name evidence="7" type="ORF">TCE0_018f06218</name>
</gene>
<evidence type="ECO:0000256" key="3">
    <source>
        <dbReference type="ARBA" id="ARBA00022630"/>
    </source>
</evidence>
<name>A0A510NX26_TALPI</name>
<feature type="domain" description="FAD-binding PCMH-type" evidence="6">
    <location>
        <begin position="8"/>
        <end position="178"/>
    </location>
</feature>
<evidence type="ECO:0000313" key="8">
    <source>
        <dbReference type="Proteomes" id="UP000053095"/>
    </source>
</evidence>
<keyword evidence="3" id="KW-0285">Flavoprotein</keyword>
<reference evidence="8" key="1">
    <citation type="journal article" date="2015" name="Genome Announc.">
        <title>Draft genome sequence of Talaromyces cellulolyticus strain Y-94, a source of lignocellulosic biomass-degrading enzymes.</title>
        <authorList>
            <person name="Fujii T."/>
            <person name="Koike H."/>
            <person name="Sawayama S."/>
            <person name="Yano S."/>
            <person name="Inoue H."/>
        </authorList>
    </citation>
    <scope>NUCLEOTIDE SEQUENCE [LARGE SCALE GENOMIC DNA]</scope>
    <source>
        <strain evidence="8">Y-94</strain>
    </source>
</reference>
<evidence type="ECO:0000256" key="2">
    <source>
        <dbReference type="ARBA" id="ARBA00005466"/>
    </source>
</evidence>
<organism evidence="7 8">
    <name type="scientific">Talaromyces pinophilus</name>
    <name type="common">Penicillium pinophilum</name>
    <dbReference type="NCBI Taxonomy" id="128442"/>
    <lineage>
        <taxon>Eukaryota</taxon>
        <taxon>Fungi</taxon>
        <taxon>Dikarya</taxon>
        <taxon>Ascomycota</taxon>
        <taxon>Pezizomycotina</taxon>
        <taxon>Eurotiomycetes</taxon>
        <taxon>Eurotiomycetidae</taxon>
        <taxon>Eurotiales</taxon>
        <taxon>Trichocomaceae</taxon>
        <taxon>Talaromyces</taxon>
        <taxon>Talaromyces sect. Talaromyces</taxon>
    </lineage>
</organism>
<dbReference type="EMBL" id="DF933814">
    <property type="protein sequence ID" value="GAM36822.1"/>
    <property type="molecule type" value="Genomic_DNA"/>
</dbReference>
<keyword evidence="5" id="KW-0560">Oxidoreductase</keyword>
<dbReference type="GO" id="GO:0071949">
    <property type="term" value="F:FAD binding"/>
    <property type="evidence" value="ECO:0007669"/>
    <property type="project" value="InterPro"/>
</dbReference>
<dbReference type="Gene3D" id="3.30.465.10">
    <property type="match status" value="1"/>
</dbReference>
<evidence type="ECO:0000256" key="5">
    <source>
        <dbReference type="ARBA" id="ARBA00023002"/>
    </source>
</evidence>
<dbReference type="Gene3D" id="3.40.462.20">
    <property type="match status" value="1"/>
</dbReference>
<comment type="cofactor">
    <cofactor evidence="1">
        <name>FAD</name>
        <dbReference type="ChEBI" id="CHEBI:57692"/>
    </cofactor>
</comment>
<dbReference type="Pfam" id="PF08031">
    <property type="entry name" value="BBE"/>
    <property type="match status" value="1"/>
</dbReference>
<sequence>MMKSMQKALNASGAVVRVSSPDEVSKVVKFATKHHIPIAVKGAAYSTSASSSTHGGIVIDLCKLSRVIVDPESHTVTAQGGATWEDVDRAAARLRLAVVGPTTNYISVGGTALGGGYGWLTGRYGLVIDNLLSLRMVLADGRIVNASAEENPDLFWAARGAGQDFGVATELVFKAYPQSNEVFGGMLYFSLDKLPDIVDFVNGFEHQSTGNEGLFFGFDRPPLVEKTMILTILFYNGSETEAREFFQPLLSLAPTVNETEMMPYIRMNTLMNKAAKFGGRKRISGTNFTLPLDIKLLEELCQDFDKIMKTYPRVNQSALMFELLPYNEVIKVPNDATAFMNRGRYYNVASIFCWHAPEIDSKMKSLQQSMMQKIGERAGIARSPHLGDGTGLYANFVGHDASAKDLFGDGLPRLQELKLKYDPTNVFRKWHDLFDHKNVV</sequence>
<keyword evidence="8" id="KW-1185">Reference proteome</keyword>
<accession>A0A510NX26</accession>
<evidence type="ECO:0000259" key="6">
    <source>
        <dbReference type="PROSITE" id="PS51387"/>
    </source>
</evidence>